<evidence type="ECO:0000256" key="7">
    <source>
        <dbReference type="ARBA" id="ARBA00023242"/>
    </source>
</evidence>
<keyword evidence="10" id="KW-1185">Reference proteome</keyword>
<reference evidence="9 10" key="1">
    <citation type="submission" date="2016-07" db="EMBL/GenBank/DDBJ databases">
        <title>Pervasive Adenine N6-methylation of Active Genes in Fungi.</title>
        <authorList>
            <consortium name="DOE Joint Genome Institute"/>
            <person name="Mondo S.J."/>
            <person name="Dannebaum R.O."/>
            <person name="Kuo R.C."/>
            <person name="Labutti K."/>
            <person name="Haridas S."/>
            <person name="Kuo A."/>
            <person name="Salamov A."/>
            <person name="Ahrendt S.R."/>
            <person name="Lipzen A."/>
            <person name="Sullivan W."/>
            <person name="Andreopoulos W.B."/>
            <person name="Clum A."/>
            <person name="Lindquist E."/>
            <person name="Daum C."/>
            <person name="Ramamoorthy G.K."/>
            <person name="Gryganskyi A."/>
            <person name="Culley D."/>
            <person name="Magnuson J.K."/>
            <person name="James T.Y."/>
            <person name="O'Malley M.A."/>
            <person name="Stajich J.E."/>
            <person name="Spatafora J.W."/>
            <person name="Visel A."/>
            <person name="Grigoriev I.V."/>
        </authorList>
    </citation>
    <scope>NUCLEOTIDE SEQUENCE [LARGE SCALE GENOMIC DNA]</scope>
    <source>
        <strain evidence="9 10">68-887.2</strain>
    </source>
</reference>
<keyword evidence="2" id="KW-0479">Metal-binding</keyword>
<sequence length="580" mass="63758">MPMSSASPTPSRDVQRLRHNVTTACETCRLRRCKCDGSRPVCDVCDQSARHCRYASVTDKRKNRMRSDHVIALQDRIMELERSLEDARSSSTTNSLAPPSFVAPPDRHAMTNGVSGGVLTLEPSGALRFVGPTSTYFRTRPGDLKTGHPKSPLPSSNYLPIPIDFHLHSMIVNRAFQHLNWAEIVVENEFRQGLARASPFRDNHFSPFLHLVVLAIGCRYLTLEEASSMYPTADAFEARGDVLAQAAAAMIEAECSDPNLGTIRGFLGLTGYKSGRGEDRLAVMYLGLALSLAQDFRLHLQYSPTLDDARPNGWDIIDADRKHCLWTCSMVDVLWCSYVGRESGLPRTYLSQSLPPLPDPHMCSLTRLIHSYHARLSHISSRAVEAIYVSGGTSATRFQQMQRYSAACDEWYANLPESLQVKGDPLVAPAPQIITLNAYYHALVVVIHRPFLGPIFDGQINAQVTAKCIDAAYSVVRLIRVQSDSKGVCQGALINQHCAFIAGLILVMVACGMTGTPALSCVESAEAMAALDELTTFLREFAVVWQNARQSADALVNLMSEIIMPDLESAVGLEESDSLG</sequence>
<protein>
    <submittedName>
        <fullName evidence="9">Fungal-specific transcription factor domain-domain-containing protein</fullName>
    </submittedName>
</protein>
<evidence type="ECO:0000313" key="10">
    <source>
        <dbReference type="Proteomes" id="UP000193986"/>
    </source>
</evidence>
<evidence type="ECO:0000256" key="4">
    <source>
        <dbReference type="ARBA" id="ARBA00023015"/>
    </source>
</evidence>
<dbReference type="GO" id="GO:0008270">
    <property type="term" value="F:zinc ion binding"/>
    <property type="evidence" value="ECO:0007669"/>
    <property type="project" value="InterPro"/>
</dbReference>
<dbReference type="GO" id="GO:0003677">
    <property type="term" value="F:DNA binding"/>
    <property type="evidence" value="ECO:0007669"/>
    <property type="project" value="UniProtKB-KW"/>
</dbReference>
<dbReference type="CDD" id="cd00067">
    <property type="entry name" value="GAL4"/>
    <property type="match status" value="1"/>
</dbReference>
<dbReference type="Proteomes" id="UP000193986">
    <property type="component" value="Unassembled WGS sequence"/>
</dbReference>
<organism evidence="9 10">
    <name type="scientific">Naematelia encephala</name>
    <dbReference type="NCBI Taxonomy" id="71784"/>
    <lineage>
        <taxon>Eukaryota</taxon>
        <taxon>Fungi</taxon>
        <taxon>Dikarya</taxon>
        <taxon>Basidiomycota</taxon>
        <taxon>Agaricomycotina</taxon>
        <taxon>Tremellomycetes</taxon>
        <taxon>Tremellales</taxon>
        <taxon>Naemateliaceae</taxon>
        <taxon>Naematelia</taxon>
    </lineage>
</organism>
<keyword evidence="7" id="KW-0539">Nucleus</keyword>
<evidence type="ECO:0000256" key="2">
    <source>
        <dbReference type="ARBA" id="ARBA00022723"/>
    </source>
</evidence>
<accession>A0A1Y2AR91</accession>
<dbReference type="PANTHER" id="PTHR31313:SF81">
    <property type="entry name" value="TY1 ENHANCER ACTIVATOR"/>
    <property type="match status" value="1"/>
</dbReference>
<comment type="caution">
    <text evidence="9">The sequence shown here is derived from an EMBL/GenBank/DDBJ whole genome shotgun (WGS) entry which is preliminary data.</text>
</comment>
<name>A0A1Y2AR91_9TREE</name>
<dbReference type="STRING" id="71784.A0A1Y2AR91"/>
<proteinExistence type="predicted"/>
<evidence type="ECO:0000256" key="3">
    <source>
        <dbReference type="ARBA" id="ARBA00022833"/>
    </source>
</evidence>
<evidence type="ECO:0000256" key="6">
    <source>
        <dbReference type="ARBA" id="ARBA00023163"/>
    </source>
</evidence>
<dbReference type="PANTHER" id="PTHR31313">
    <property type="entry name" value="TY1 ENHANCER ACTIVATOR"/>
    <property type="match status" value="1"/>
</dbReference>
<dbReference type="Pfam" id="PF04082">
    <property type="entry name" value="Fungal_trans"/>
    <property type="match status" value="1"/>
</dbReference>
<dbReference type="AlphaFoldDB" id="A0A1Y2AR91"/>
<dbReference type="PROSITE" id="PS00463">
    <property type="entry name" value="ZN2_CY6_FUNGAL_1"/>
    <property type="match status" value="1"/>
</dbReference>
<dbReference type="SUPFAM" id="SSF57701">
    <property type="entry name" value="Zn2/Cys6 DNA-binding domain"/>
    <property type="match status" value="1"/>
</dbReference>
<keyword evidence="3" id="KW-0862">Zinc</keyword>
<dbReference type="Pfam" id="PF00172">
    <property type="entry name" value="Zn_clus"/>
    <property type="match status" value="1"/>
</dbReference>
<keyword evidence="5" id="KW-0238">DNA-binding</keyword>
<dbReference type="GO" id="GO:0006351">
    <property type="term" value="P:DNA-templated transcription"/>
    <property type="evidence" value="ECO:0007669"/>
    <property type="project" value="InterPro"/>
</dbReference>
<dbReference type="PROSITE" id="PS50048">
    <property type="entry name" value="ZN2_CY6_FUNGAL_2"/>
    <property type="match status" value="1"/>
</dbReference>
<comment type="subcellular location">
    <subcellularLocation>
        <location evidence="1">Nucleus</location>
    </subcellularLocation>
</comment>
<dbReference type="GO" id="GO:0000981">
    <property type="term" value="F:DNA-binding transcription factor activity, RNA polymerase II-specific"/>
    <property type="evidence" value="ECO:0007669"/>
    <property type="project" value="InterPro"/>
</dbReference>
<dbReference type="InterPro" id="IPR051615">
    <property type="entry name" value="Transcr_Regulatory_Elem"/>
</dbReference>
<dbReference type="InterPro" id="IPR036864">
    <property type="entry name" value="Zn2-C6_fun-type_DNA-bd_sf"/>
</dbReference>
<evidence type="ECO:0000256" key="5">
    <source>
        <dbReference type="ARBA" id="ARBA00023125"/>
    </source>
</evidence>
<dbReference type="GO" id="GO:0005634">
    <property type="term" value="C:nucleus"/>
    <property type="evidence" value="ECO:0007669"/>
    <property type="project" value="UniProtKB-SubCell"/>
</dbReference>
<dbReference type="InterPro" id="IPR001138">
    <property type="entry name" value="Zn2Cys6_DnaBD"/>
</dbReference>
<evidence type="ECO:0000313" key="9">
    <source>
        <dbReference type="EMBL" id="ORY24475.1"/>
    </source>
</evidence>
<keyword evidence="6" id="KW-0804">Transcription</keyword>
<evidence type="ECO:0000256" key="1">
    <source>
        <dbReference type="ARBA" id="ARBA00004123"/>
    </source>
</evidence>
<dbReference type="OrthoDB" id="2154091at2759"/>
<keyword evidence="4" id="KW-0805">Transcription regulation</keyword>
<evidence type="ECO:0000259" key="8">
    <source>
        <dbReference type="PROSITE" id="PS50048"/>
    </source>
</evidence>
<gene>
    <name evidence="9" type="ORF">BCR39DRAFT_546762</name>
</gene>
<dbReference type="CDD" id="cd12148">
    <property type="entry name" value="fungal_TF_MHR"/>
    <property type="match status" value="1"/>
</dbReference>
<dbReference type="SMART" id="SM00906">
    <property type="entry name" value="Fungal_trans"/>
    <property type="match status" value="1"/>
</dbReference>
<dbReference type="InterPro" id="IPR007219">
    <property type="entry name" value="XnlR_reg_dom"/>
</dbReference>
<dbReference type="SMART" id="SM00066">
    <property type="entry name" value="GAL4"/>
    <property type="match status" value="1"/>
</dbReference>
<dbReference type="EMBL" id="MCFC01000067">
    <property type="protein sequence ID" value="ORY24475.1"/>
    <property type="molecule type" value="Genomic_DNA"/>
</dbReference>
<feature type="domain" description="Zn(2)-C6 fungal-type" evidence="8">
    <location>
        <begin position="24"/>
        <end position="54"/>
    </location>
</feature>
<dbReference type="Gene3D" id="4.10.240.10">
    <property type="entry name" value="Zn(2)-C6 fungal-type DNA-binding domain"/>
    <property type="match status" value="1"/>
</dbReference>
<dbReference type="InParanoid" id="A0A1Y2AR91"/>